<sequence length="1011" mass="112860">MSSLFFWSAWSRIYRSTYLVSLFFVAVSVILFIVAWAQGLGNVVHWNVLSELNELPVTFQTFSDGLLDYAVNSKAYAVSEQFVASAMQIRPGVATAFLIGISIAFILLISAVTRFDQVRYLVSMAALILGLAFFRWEMLEVPGLGGNYLFLILTFVFGSVSYYFHAFRADYPITVRLAVFTLLTIVVAALLGALSPVAFPAMIVVSYGMPVLLVFSVGFIFFIAAEIIAGLVWITSAGKPEGSSPQVSQRRTLGFNNFLIVSFLYLINLALIWLKNTRSIDWDILAISPFILYLTSVMLGIWGFQRLIQQQDAVSFRDSGAYLYTGLALLTTLTMAYAFASANDPLVELFEDVIVYTHLAMGLCFVAYVVINFLPIYQQNLPVYRILYKPKRLELSLFRIVGVVGVVVLLASGGLITFRQGVAGYYNGLGDYYRVSNEPTSANAFYNLALEQEFQNHKSNYSLASLALSQNNQTAAAFYFQQALLKQPNPQDYVGLSQTYLQTDLFFEAVKTLQRGLRAFPGSGELQNNLGYLYARTSVADSAYYYLKAATGNVSRDEVPESNLLAFYARNPSVLAADSTLAKNTAKSTYESYQANALVLLMVAQSQFDRPDTTQPEKPVWLTEPIANQGLSVGRFASLYNYALTNQRSDSSLTATIQRLSTDPVNQDFTDDLLLARAIAEYNRENHVDAFGLMNQLAEGDEQNGAAYRSIAGLWFLEQGLYRRAAETFAYNSDTTSIYYRAVALTKANDLAIAQSFWETASTNDPAVAALKQVLYTERKPETDLEKAFYSTYRLDDLNRGAYWETIKDPSLKTVSGVALANNYLDDLQWRNAQLILSGLPDSDQITPVAVSMRTIAALRLSAFRRSVGSAETMANKTVLPHYQAERAYWLGQTYDRTHQLSKAQQSYQEAIQLAPLNPQIVSAAAQLKRQQKQSREAYDVVVKALPYNDDNAELLKTYINLSLDLSLRDYAENGLEKLRAATTPTDYQAFLTTYQEKLASIENSRQKFLQ</sequence>
<dbReference type="Gene3D" id="1.25.40.10">
    <property type="entry name" value="Tetratricopeptide repeat domain"/>
    <property type="match status" value="2"/>
</dbReference>
<keyword evidence="2" id="KW-0472">Membrane</keyword>
<proteinExistence type="predicted"/>
<feature type="transmembrane region" description="Helical" evidence="2">
    <location>
        <begin position="18"/>
        <end position="37"/>
    </location>
</feature>
<feature type="transmembrane region" description="Helical" evidence="2">
    <location>
        <begin position="255"/>
        <end position="274"/>
    </location>
</feature>
<feature type="transmembrane region" description="Helical" evidence="2">
    <location>
        <begin position="92"/>
        <end position="111"/>
    </location>
</feature>
<accession>A0A6G9AH82</accession>
<gene>
    <name evidence="3" type="ORF">G8759_03725</name>
</gene>
<evidence type="ECO:0000256" key="2">
    <source>
        <dbReference type="SAM" id="Phobius"/>
    </source>
</evidence>
<protein>
    <recommendedName>
        <fullName evidence="5">Tetratricopeptide repeat protein</fullName>
    </recommendedName>
</protein>
<keyword evidence="2" id="KW-1133">Transmembrane helix</keyword>
<keyword evidence="4" id="KW-1185">Reference proteome</keyword>
<organism evidence="3 4">
    <name type="scientific">Spirosoma aureum</name>
    <dbReference type="NCBI Taxonomy" id="2692134"/>
    <lineage>
        <taxon>Bacteria</taxon>
        <taxon>Pseudomonadati</taxon>
        <taxon>Bacteroidota</taxon>
        <taxon>Cytophagia</taxon>
        <taxon>Cytophagales</taxon>
        <taxon>Cytophagaceae</taxon>
        <taxon>Spirosoma</taxon>
    </lineage>
</organism>
<feature type="transmembrane region" description="Helical" evidence="2">
    <location>
        <begin position="177"/>
        <end position="199"/>
    </location>
</feature>
<dbReference type="AlphaFoldDB" id="A0A6G9AH82"/>
<feature type="transmembrane region" description="Helical" evidence="2">
    <location>
        <begin position="211"/>
        <end position="234"/>
    </location>
</feature>
<evidence type="ECO:0000313" key="4">
    <source>
        <dbReference type="Proteomes" id="UP000501802"/>
    </source>
</evidence>
<feature type="transmembrane region" description="Helical" evidence="2">
    <location>
        <begin position="118"/>
        <end position="136"/>
    </location>
</feature>
<reference evidence="3 4" key="1">
    <citation type="submission" date="2020-03" db="EMBL/GenBank/DDBJ databases">
        <authorList>
            <person name="Kim M.K."/>
        </authorList>
    </citation>
    <scope>NUCLEOTIDE SEQUENCE [LARGE SCALE GENOMIC DNA]</scope>
    <source>
        <strain evidence="3 4">BT328</strain>
    </source>
</reference>
<dbReference type="EMBL" id="CP050063">
    <property type="protein sequence ID" value="QIP11798.1"/>
    <property type="molecule type" value="Genomic_DNA"/>
</dbReference>
<dbReference type="Pfam" id="PF13181">
    <property type="entry name" value="TPR_8"/>
    <property type="match status" value="1"/>
</dbReference>
<dbReference type="KEGG" id="spib:G8759_03725"/>
<evidence type="ECO:0000313" key="3">
    <source>
        <dbReference type="EMBL" id="QIP11798.1"/>
    </source>
</evidence>
<dbReference type="InterPro" id="IPR019734">
    <property type="entry name" value="TPR_rpt"/>
</dbReference>
<dbReference type="RefSeq" id="WP_167205336.1">
    <property type="nucleotide sequence ID" value="NZ_CP050063.1"/>
</dbReference>
<feature type="transmembrane region" description="Helical" evidence="2">
    <location>
        <begin position="353"/>
        <end position="377"/>
    </location>
</feature>
<feature type="transmembrane region" description="Helical" evidence="2">
    <location>
        <begin position="320"/>
        <end position="341"/>
    </location>
</feature>
<feature type="transmembrane region" description="Helical" evidence="2">
    <location>
        <begin position="148"/>
        <end position="165"/>
    </location>
</feature>
<evidence type="ECO:0000256" key="1">
    <source>
        <dbReference type="PROSITE-ProRule" id="PRU00339"/>
    </source>
</evidence>
<dbReference type="InterPro" id="IPR011990">
    <property type="entry name" value="TPR-like_helical_dom_sf"/>
</dbReference>
<feature type="repeat" description="TPR" evidence="1">
    <location>
        <begin position="885"/>
        <end position="918"/>
    </location>
</feature>
<keyword evidence="2" id="KW-0812">Transmembrane</keyword>
<evidence type="ECO:0008006" key="5">
    <source>
        <dbReference type="Google" id="ProtNLM"/>
    </source>
</evidence>
<feature type="transmembrane region" description="Helical" evidence="2">
    <location>
        <begin position="397"/>
        <end position="418"/>
    </location>
</feature>
<dbReference type="PROSITE" id="PS50005">
    <property type="entry name" value="TPR"/>
    <property type="match status" value="1"/>
</dbReference>
<dbReference type="SUPFAM" id="SSF48452">
    <property type="entry name" value="TPR-like"/>
    <property type="match status" value="1"/>
</dbReference>
<feature type="transmembrane region" description="Helical" evidence="2">
    <location>
        <begin position="286"/>
        <end position="308"/>
    </location>
</feature>
<dbReference type="SMART" id="SM00028">
    <property type="entry name" value="TPR"/>
    <property type="match status" value="5"/>
</dbReference>
<keyword evidence="1" id="KW-0802">TPR repeat</keyword>
<name>A0A6G9AH82_9BACT</name>
<dbReference type="Proteomes" id="UP000501802">
    <property type="component" value="Chromosome"/>
</dbReference>